<feature type="domain" description="Peptidase A1" evidence="5">
    <location>
        <begin position="167"/>
        <end position="514"/>
    </location>
</feature>
<evidence type="ECO:0000256" key="2">
    <source>
        <dbReference type="ARBA" id="ARBA00022670"/>
    </source>
</evidence>
<dbReference type="CDD" id="cd05471">
    <property type="entry name" value="pepsin_like"/>
    <property type="match status" value="1"/>
</dbReference>
<dbReference type="OrthoDB" id="28208at2759"/>
<dbReference type="PANTHER" id="PTHR47966">
    <property type="entry name" value="BETA-SITE APP-CLEAVING ENZYME, ISOFORM A-RELATED"/>
    <property type="match status" value="1"/>
</dbReference>
<dbReference type="InterPro" id="IPR034164">
    <property type="entry name" value="Pepsin-like_dom"/>
</dbReference>
<dbReference type="InterPro" id="IPR021109">
    <property type="entry name" value="Peptidase_aspartic_dom_sf"/>
</dbReference>
<evidence type="ECO:0000259" key="5">
    <source>
        <dbReference type="PROSITE" id="PS51767"/>
    </source>
</evidence>
<keyword evidence="3" id="KW-0064">Aspartyl protease</keyword>
<sequence>MPRGKIVADEIIWRDPATGLNLVKEEAVPYLPTLAFDIGEAPHIVDIRIKPEHYIHSRDFRTCVLDIKPQRSGLLSLGHPFFRACSVKFDLEESIIYLSLQRQTSNPSAAPRLLRLTNANPVASGKKQKQVFVFHSGMVTNPIRILTAHLSVLFGFLQGEPITLPLRQLRVPLALDNQTLNFIVDSGSAARFAIYGPWYEGVYGVGSCSNLKTGCYFCPEHSPCDDVMRRRKIRVRFGSGEVYRYVMHSLTLNVGNKTIQGFRLGLVVGYTRTLDINFPICAYLGLSMGREDGLPTFLEELRRKNVISKLSYSIQADNGGNAYISGTLSLGDSHRNSASYVSFSGDLAFFGKEITVPMWPLRLLNYLGDLSRQRNVTGDTLRRHAPESAIVDTGDSSIVLPLSDFDRIIRVTKDAISRKMLAIDKPIWSNPLTGFNLVKEEAVPYLPTLAFDIGEAPHMVDIRIKPEHYTHSCQSGTCVIDIHPQQTGIVTLGHPIFRAYTVKFDLTDSRIYFSSLAEN</sequence>
<gene>
    <name evidence="6" type="ORF">FOZ60_004188</name>
</gene>
<dbReference type="Gene3D" id="2.40.70.10">
    <property type="entry name" value="Acid Proteases"/>
    <property type="match status" value="3"/>
</dbReference>
<dbReference type="InterPro" id="IPR033121">
    <property type="entry name" value="PEPTIDASE_A1"/>
</dbReference>
<dbReference type="GO" id="GO:0004190">
    <property type="term" value="F:aspartic-type endopeptidase activity"/>
    <property type="evidence" value="ECO:0007669"/>
    <property type="project" value="UniProtKB-KW"/>
</dbReference>
<keyword evidence="2" id="KW-0645">Protease</keyword>
<accession>A0A7J6NTN2</accession>
<name>A0A7J6NTN2_PEROL</name>
<reference evidence="6 7" key="1">
    <citation type="submission" date="2020-04" db="EMBL/GenBank/DDBJ databases">
        <title>Perkinsus olseni comparative genomics.</title>
        <authorList>
            <person name="Bogema D.R."/>
        </authorList>
    </citation>
    <scope>NUCLEOTIDE SEQUENCE [LARGE SCALE GENOMIC DNA]</scope>
    <source>
        <strain evidence="6">00978-12</strain>
    </source>
</reference>
<dbReference type="AlphaFoldDB" id="A0A7J6NTN2"/>
<dbReference type="EMBL" id="JABANP010000193">
    <property type="protein sequence ID" value="KAF4687219.1"/>
    <property type="molecule type" value="Genomic_DNA"/>
</dbReference>
<evidence type="ECO:0000256" key="1">
    <source>
        <dbReference type="ARBA" id="ARBA00007447"/>
    </source>
</evidence>
<evidence type="ECO:0000256" key="4">
    <source>
        <dbReference type="ARBA" id="ARBA00022801"/>
    </source>
</evidence>
<comment type="caution">
    <text evidence="6">The sequence shown here is derived from an EMBL/GenBank/DDBJ whole genome shotgun (WGS) entry which is preliminary data.</text>
</comment>
<dbReference type="PANTHER" id="PTHR47966:SF51">
    <property type="entry name" value="BETA-SITE APP-CLEAVING ENZYME, ISOFORM A-RELATED"/>
    <property type="match status" value="1"/>
</dbReference>
<evidence type="ECO:0000313" key="7">
    <source>
        <dbReference type="Proteomes" id="UP000541610"/>
    </source>
</evidence>
<keyword evidence="4" id="KW-0378">Hydrolase</keyword>
<evidence type="ECO:0000256" key="3">
    <source>
        <dbReference type="ARBA" id="ARBA00022750"/>
    </source>
</evidence>
<comment type="similarity">
    <text evidence="1">Belongs to the peptidase A1 family.</text>
</comment>
<dbReference type="SUPFAM" id="SSF50630">
    <property type="entry name" value="Acid proteases"/>
    <property type="match status" value="2"/>
</dbReference>
<dbReference type="Pfam" id="PF00026">
    <property type="entry name" value="Asp"/>
    <property type="match status" value="1"/>
</dbReference>
<dbReference type="GO" id="GO:0006508">
    <property type="term" value="P:proteolysis"/>
    <property type="evidence" value="ECO:0007669"/>
    <property type="project" value="UniProtKB-KW"/>
</dbReference>
<dbReference type="Proteomes" id="UP000541610">
    <property type="component" value="Unassembled WGS sequence"/>
</dbReference>
<dbReference type="PROSITE" id="PS51767">
    <property type="entry name" value="PEPTIDASE_A1"/>
    <property type="match status" value="1"/>
</dbReference>
<dbReference type="InterPro" id="IPR001461">
    <property type="entry name" value="Aspartic_peptidase_A1"/>
</dbReference>
<evidence type="ECO:0000313" key="6">
    <source>
        <dbReference type="EMBL" id="KAF4687219.1"/>
    </source>
</evidence>
<organism evidence="6 7">
    <name type="scientific">Perkinsus olseni</name>
    <name type="common">Perkinsus atlanticus</name>
    <dbReference type="NCBI Taxonomy" id="32597"/>
    <lineage>
        <taxon>Eukaryota</taxon>
        <taxon>Sar</taxon>
        <taxon>Alveolata</taxon>
        <taxon>Perkinsozoa</taxon>
        <taxon>Perkinsea</taxon>
        <taxon>Perkinsida</taxon>
        <taxon>Perkinsidae</taxon>
        <taxon>Perkinsus</taxon>
    </lineage>
</organism>
<proteinExistence type="inferred from homology"/>
<protein>
    <recommendedName>
        <fullName evidence="5">Peptidase A1 domain-containing protein</fullName>
    </recommendedName>
</protein>